<comment type="caution">
    <text evidence="1">The sequence shown here is derived from an EMBL/GenBank/DDBJ whole genome shotgun (WGS) entry which is preliminary data.</text>
</comment>
<dbReference type="EMBL" id="FNKY01000001">
    <property type="protein sequence ID" value="SDQ95466.1"/>
    <property type="molecule type" value="Genomic_DNA"/>
</dbReference>
<organism evidence="1 2">
    <name type="scientific">Nitrosospira multiformis</name>
    <dbReference type="NCBI Taxonomy" id="1231"/>
    <lineage>
        <taxon>Bacteria</taxon>
        <taxon>Pseudomonadati</taxon>
        <taxon>Pseudomonadota</taxon>
        <taxon>Betaproteobacteria</taxon>
        <taxon>Nitrosomonadales</taxon>
        <taxon>Nitrosomonadaceae</taxon>
        <taxon>Nitrosospira</taxon>
    </lineage>
</organism>
<gene>
    <name evidence="1" type="ORF">SAMN05216402_2975</name>
</gene>
<reference evidence="1 2" key="1">
    <citation type="submission" date="2016-10" db="EMBL/GenBank/DDBJ databases">
        <authorList>
            <person name="Varghese N."/>
            <person name="Submissions S."/>
        </authorList>
    </citation>
    <scope>NUCLEOTIDE SEQUENCE [LARGE SCALE GENOMIC DNA]</scope>
    <source>
        <strain evidence="1 2">Nl1</strain>
    </source>
</reference>
<name>A0ABY0TJX8_9PROT</name>
<protein>
    <submittedName>
        <fullName evidence="1">Uncharacterized protein</fullName>
    </submittedName>
</protein>
<dbReference type="Proteomes" id="UP000183471">
    <property type="component" value="Unassembled WGS sequence"/>
</dbReference>
<evidence type="ECO:0000313" key="1">
    <source>
        <dbReference type="EMBL" id="SDQ95466.1"/>
    </source>
</evidence>
<keyword evidence="2" id="KW-1185">Reference proteome</keyword>
<proteinExistence type="predicted"/>
<sequence>MELTEIPWLKRRLIYLGVRVGGGSHYMNEKNETS</sequence>
<evidence type="ECO:0000313" key="2">
    <source>
        <dbReference type="Proteomes" id="UP000183471"/>
    </source>
</evidence>
<accession>A0ABY0TJX8</accession>